<sequence length="221" mass="24826">MVISFFSIRGPADLSRDFVDLNLSGTKALDAMEEIHGFRLLQLIDSCLHRFIKGFMISHFEALGNNFAIEIPGSLFLPLLLSLLSISFPCKVPKFLLLWSFRAARLVVASSGVLASIEIEPNSSNRSKSGIKKKKGLSDKCYRFPFSMLSAIFALHSFLDLFWYRKIEIIPFSFKSAAPVPTTKVSVKEDNIEDVESHKYLGSCLKIFLNQSISPKSKRVK</sequence>
<reference evidence="2" key="1">
    <citation type="journal article" date="2023" name="bioRxiv">
        <title>Improved chromosome-level genome assembly for marigold (Tagetes erecta).</title>
        <authorList>
            <person name="Jiang F."/>
            <person name="Yuan L."/>
            <person name="Wang S."/>
            <person name="Wang H."/>
            <person name="Xu D."/>
            <person name="Wang A."/>
            <person name="Fan W."/>
        </authorList>
    </citation>
    <scope>NUCLEOTIDE SEQUENCE</scope>
    <source>
        <strain evidence="2">WSJ</strain>
        <tissue evidence="2">Leaf</tissue>
    </source>
</reference>
<dbReference type="EMBL" id="JAUHHV010000012">
    <property type="protein sequence ID" value="KAK1406151.1"/>
    <property type="molecule type" value="Genomic_DNA"/>
</dbReference>
<dbReference type="EMBL" id="JAUHHV010000001">
    <property type="protein sequence ID" value="KAK1435810.1"/>
    <property type="molecule type" value="Genomic_DNA"/>
</dbReference>
<organism evidence="2 4">
    <name type="scientific">Tagetes erecta</name>
    <name type="common">African marigold</name>
    <dbReference type="NCBI Taxonomy" id="13708"/>
    <lineage>
        <taxon>Eukaryota</taxon>
        <taxon>Viridiplantae</taxon>
        <taxon>Streptophyta</taxon>
        <taxon>Embryophyta</taxon>
        <taxon>Tracheophyta</taxon>
        <taxon>Spermatophyta</taxon>
        <taxon>Magnoliopsida</taxon>
        <taxon>eudicotyledons</taxon>
        <taxon>Gunneridae</taxon>
        <taxon>Pentapetalae</taxon>
        <taxon>asterids</taxon>
        <taxon>campanulids</taxon>
        <taxon>Asterales</taxon>
        <taxon>Asteraceae</taxon>
        <taxon>Asteroideae</taxon>
        <taxon>Heliantheae alliance</taxon>
        <taxon>Tageteae</taxon>
        <taxon>Tagetes</taxon>
    </lineage>
</organism>
<protein>
    <submittedName>
        <fullName evidence="2">Uncharacterized protein</fullName>
    </submittedName>
</protein>
<evidence type="ECO:0000313" key="2">
    <source>
        <dbReference type="EMBL" id="KAK1418108.1"/>
    </source>
</evidence>
<evidence type="ECO:0000313" key="4">
    <source>
        <dbReference type="Proteomes" id="UP001229421"/>
    </source>
</evidence>
<dbReference type="Proteomes" id="UP001229421">
    <property type="component" value="Unassembled WGS sequence"/>
</dbReference>
<evidence type="ECO:0000313" key="1">
    <source>
        <dbReference type="EMBL" id="KAK1406151.1"/>
    </source>
</evidence>
<dbReference type="EMBL" id="JAUHHV010000007">
    <property type="protein sequence ID" value="KAK1418108.1"/>
    <property type="molecule type" value="Genomic_DNA"/>
</dbReference>
<accession>A0AAD8K8R6</accession>
<gene>
    <name evidence="3" type="ORF">QVD17_01579</name>
    <name evidence="2" type="ORF">QVD17_27247</name>
    <name evidence="1" type="ORF">QVD17_41438</name>
</gene>
<comment type="caution">
    <text evidence="2">The sequence shown here is derived from an EMBL/GenBank/DDBJ whole genome shotgun (WGS) entry which is preliminary data.</text>
</comment>
<dbReference type="AlphaFoldDB" id="A0AAD8K8R6"/>
<name>A0AAD8K8R6_TARER</name>
<keyword evidence="4" id="KW-1185">Reference proteome</keyword>
<proteinExistence type="predicted"/>
<evidence type="ECO:0000313" key="3">
    <source>
        <dbReference type="EMBL" id="KAK1435810.1"/>
    </source>
</evidence>